<evidence type="ECO:0000259" key="8">
    <source>
        <dbReference type="Pfam" id="PF10277"/>
    </source>
</evidence>
<comment type="caution">
    <text evidence="9">The sequence shown here is derived from an EMBL/GenBank/DDBJ whole genome shotgun (WGS) entry which is preliminary data.</text>
</comment>
<evidence type="ECO:0000256" key="6">
    <source>
        <dbReference type="SAM" id="MobiDB-lite"/>
    </source>
</evidence>
<dbReference type="Proteomes" id="UP000828390">
    <property type="component" value="Unassembled WGS sequence"/>
</dbReference>
<dbReference type="PANTHER" id="PTHR21324:SF2">
    <property type="entry name" value="EG:22E5.9 PROTEIN"/>
    <property type="match status" value="1"/>
</dbReference>
<evidence type="ECO:0000256" key="3">
    <source>
        <dbReference type="ARBA" id="ARBA00022692"/>
    </source>
</evidence>
<sequence>MEKEERLDKFECNGLLDRTRTEPDTLPESTERSEPPGIMSILCLVALKRRLWLLPILTSSWLFSSFWISYGIAVGYNHTEADFPYISHTAIEAPERCVFGQLVNIGAVMLAMNVILRYLYLKRYFLCKQVTVTDRCFKVNLAGLVLGFASAFGLSMVANFQTEVQRIPHYIGAFFAFGIGTVYCWIQTTLSYKVRCLMTGDKLSDQKFRKMALVILQFINSVVMTVLLVLFSTSKAIYKVQSTKGLGSKWDTLREIYLTSTVSEWLLAFSILTFTLTFAPNFKNVRMHDPHIHLEEEYEKKHSISRHDDISANNNSNGAIPYGTADNAV</sequence>
<evidence type="ECO:0000256" key="7">
    <source>
        <dbReference type="SAM" id="Phobius"/>
    </source>
</evidence>
<feature type="domain" description="CWH43-like N-terminal" evidence="8">
    <location>
        <begin position="51"/>
        <end position="284"/>
    </location>
</feature>
<feature type="transmembrane region" description="Helical" evidence="7">
    <location>
        <begin position="211"/>
        <end position="231"/>
    </location>
</feature>
<accession>A0A9D4MK64</accession>
<evidence type="ECO:0000256" key="5">
    <source>
        <dbReference type="ARBA" id="ARBA00023136"/>
    </source>
</evidence>
<dbReference type="InterPro" id="IPR050911">
    <property type="entry name" value="DRAM/TMEM150_Autophagy_Mod"/>
</dbReference>
<feature type="transmembrane region" description="Helical" evidence="7">
    <location>
        <begin position="256"/>
        <end position="279"/>
    </location>
</feature>
<keyword evidence="4 7" id="KW-1133">Transmembrane helix</keyword>
<comment type="similarity">
    <text evidence="2">Belongs to the DRAM/TMEM150 family.</text>
</comment>
<dbReference type="EMBL" id="JAIWYP010000001">
    <property type="protein sequence ID" value="KAH3877164.1"/>
    <property type="molecule type" value="Genomic_DNA"/>
</dbReference>
<dbReference type="GO" id="GO:0012505">
    <property type="term" value="C:endomembrane system"/>
    <property type="evidence" value="ECO:0007669"/>
    <property type="project" value="UniProtKB-SubCell"/>
</dbReference>
<dbReference type="AlphaFoldDB" id="A0A9D4MK64"/>
<protein>
    <recommendedName>
        <fullName evidence="8">CWH43-like N-terminal domain-containing protein</fullName>
    </recommendedName>
</protein>
<feature type="region of interest" description="Disordered" evidence="6">
    <location>
        <begin position="310"/>
        <end position="329"/>
    </location>
</feature>
<gene>
    <name evidence="9" type="ORF">DPMN_001021</name>
</gene>
<feature type="transmembrane region" description="Helical" evidence="7">
    <location>
        <begin position="98"/>
        <end position="120"/>
    </location>
</feature>
<proteinExistence type="inferred from homology"/>
<dbReference type="InterPro" id="IPR019402">
    <property type="entry name" value="CWH43_N"/>
</dbReference>
<keyword evidence="3 7" id="KW-0812">Transmembrane</keyword>
<feature type="transmembrane region" description="Helical" evidence="7">
    <location>
        <begin position="51"/>
        <end position="78"/>
    </location>
</feature>
<evidence type="ECO:0000313" key="9">
    <source>
        <dbReference type="EMBL" id="KAH3877164.1"/>
    </source>
</evidence>
<evidence type="ECO:0000256" key="4">
    <source>
        <dbReference type="ARBA" id="ARBA00022989"/>
    </source>
</evidence>
<dbReference type="OrthoDB" id="191706at2759"/>
<dbReference type="PANTHER" id="PTHR21324">
    <property type="entry name" value="FASTING-INDUCIBLE INTEGRAL MEMBRANE PROTEIN TM6P1-RELATED"/>
    <property type="match status" value="1"/>
</dbReference>
<organism evidence="9 10">
    <name type="scientific">Dreissena polymorpha</name>
    <name type="common">Zebra mussel</name>
    <name type="synonym">Mytilus polymorpha</name>
    <dbReference type="NCBI Taxonomy" id="45954"/>
    <lineage>
        <taxon>Eukaryota</taxon>
        <taxon>Metazoa</taxon>
        <taxon>Spiralia</taxon>
        <taxon>Lophotrochozoa</taxon>
        <taxon>Mollusca</taxon>
        <taxon>Bivalvia</taxon>
        <taxon>Autobranchia</taxon>
        <taxon>Heteroconchia</taxon>
        <taxon>Euheterodonta</taxon>
        <taxon>Imparidentia</taxon>
        <taxon>Neoheterodontei</taxon>
        <taxon>Myida</taxon>
        <taxon>Dreissenoidea</taxon>
        <taxon>Dreissenidae</taxon>
        <taxon>Dreissena</taxon>
    </lineage>
</organism>
<keyword evidence="10" id="KW-1185">Reference proteome</keyword>
<evidence type="ECO:0000256" key="2">
    <source>
        <dbReference type="ARBA" id="ARBA00006565"/>
    </source>
</evidence>
<dbReference type="Pfam" id="PF10277">
    <property type="entry name" value="Frag1"/>
    <property type="match status" value="1"/>
</dbReference>
<feature type="transmembrane region" description="Helical" evidence="7">
    <location>
        <begin position="141"/>
        <end position="161"/>
    </location>
</feature>
<comment type="subcellular location">
    <subcellularLocation>
        <location evidence="1">Endomembrane system</location>
        <topology evidence="1">Multi-pass membrane protein</topology>
    </subcellularLocation>
</comment>
<evidence type="ECO:0000313" key="10">
    <source>
        <dbReference type="Proteomes" id="UP000828390"/>
    </source>
</evidence>
<reference evidence="9" key="2">
    <citation type="submission" date="2020-11" db="EMBL/GenBank/DDBJ databases">
        <authorList>
            <person name="McCartney M.A."/>
            <person name="Auch B."/>
            <person name="Kono T."/>
            <person name="Mallez S."/>
            <person name="Becker A."/>
            <person name="Gohl D.M."/>
            <person name="Silverstein K.A.T."/>
            <person name="Koren S."/>
            <person name="Bechman K.B."/>
            <person name="Herman A."/>
            <person name="Abrahante J.E."/>
            <person name="Garbe J."/>
        </authorList>
    </citation>
    <scope>NUCLEOTIDE SEQUENCE</scope>
    <source>
        <strain evidence="9">Duluth1</strain>
        <tissue evidence="9">Whole animal</tissue>
    </source>
</reference>
<reference evidence="9" key="1">
    <citation type="journal article" date="2019" name="bioRxiv">
        <title>The Genome of the Zebra Mussel, Dreissena polymorpha: A Resource for Invasive Species Research.</title>
        <authorList>
            <person name="McCartney M.A."/>
            <person name="Auch B."/>
            <person name="Kono T."/>
            <person name="Mallez S."/>
            <person name="Zhang Y."/>
            <person name="Obille A."/>
            <person name="Becker A."/>
            <person name="Abrahante J.E."/>
            <person name="Garbe J."/>
            <person name="Badalamenti J.P."/>
            <person name="Herman A."/>
            <person name="Mangelson H."/>
            <person name="Liachko I."/>
            <person name="Sullivan S."/>
            <person name="Sone E.D."/>
            <person name="Koren S."/>
            <person name="Silverstein K.A.T."/>
            <person name="Beckman K.B."/>
            <person name="Gohl D.M."/>
        </authorList>
    </citation>
    <scope>NUCLEOTIDE SEQUENCE</scope>
    <source>
        <strain evidence="9">Duluth1</strain>
        <tissue evidence="9">Whole animal</tissue>
    </source>
</reference>
<evidence type="ECO:0000256" key="1">
    <source>
        <dbReference type="ARBA" id="ARBA00004127"/>
    </source>
</evidence>
<feature type="transmembrane region" description="Helical" evidence="7">
    <location>
        <begin position="167"/>
        <end position="190"/>
    </location>
</feature>
<name>A0A9D4MK64_DREPO</name>
<keyword evidence="5 7" id="KW-0472">Membrane</keyword>